<protein>
    <submittedName>
        <fullName evidence="1">Pyridoxamine 5'-phosphate oxidase family protein</fullName>
    </submittedName>
</protein>
<dbReference type="Pfam" id="PF12900">
    <property type="entry name" value="Pyridox_ox_2"/>
    <property type="match status" value="1"/>
</dbReference>
<dbReference type="Gene3D" id="2.30.110.10">
    <property type="entry name" value="Electron Transport, Fmn-binding Protein, Chain A"/>
    <property type="match status" value="1"/>
</dbReference>
<comment type="caution">
    <text evidence="1">The sequence shown here is derived from an EMBL/GenBank/DDBJ whole genome shotgun (WGS) entry which is preliminary data.</text>
</comment>
<dbReference type="EMBL" id="JBEWSZ010000004">
    <property type="protein sequence ID" value="MET2831511.1"/>
    <property type="molecule type" value="Genomic_DNA"/>
</dbReference>
<sequence length="155" mass="17699">MLIRTMTTFECVKLLDVHRLCRLACVEGDRPYVVPIYFAHSANYLYAFSMPGKKIDLMRANPKVAVVVEDHGQGRQWKSVIVDGLYQELPDRIGSKLEREHAWSLLSKHTDWWEPGALKPVPQPLSDHSPHVFFRISIERVSGREAREEGADGTT</sequence>
<dbReference type="SUPFAM" id="SSF50475">
    <property type="entry name" value="FMN-binding split barrel"/>
    <property type="match status" value="1"/>
</dbReference>
<gene>
    <name evidence="1" type="ORF">ABVQ20_31650</name>
</gene>
<dbReference type="InterPro" id="IPR012349">
    <property type="entry name" value="Split_barrel_FMN-bd"/>
</dbReference>
<dbReference type="Proteomes" id="UP001548832">
    <property type="component" value="Unassembled WGS sequence"/>
</dbReference>
<accession>A0ABV2DND7</accession>
<keyword evidence="2" id="KW-1185">Reference proteome</keyword>
<organism evidence="1 2">
    <name type="scientific">Mesorhizobium shangrilense</name>
    <dbReference type="NCBI Taxonomy" id="460060"/>
    <lineage>
        <taxon>Bacteria</taxon>
        <taxon>Pseudomonadati</taxon>
        <taxon>Pseudomonadota</taxon>
        <taxon>Alphaproteobacteria</taxon>
        <taxon>Hyphomicrobiales</taxon>
        <taxon>Phyllobacteriaceae</taxon>
        <taxon>Mesorhizobium</taxon>
    </lineage>
</organism>
<evidence type="ECO:0000313" key="2">
    <source>
        <dbReference type="Proteomes" id="UP001548832"/>
    </source>
</evidence>
<name>A0ABV2DND7_9HYPH</name>
<evidence type="ECO:0000313" key="1">
    <source>
        <dbReference type="EMBL" id="MET2831511.1"/>
    </source>
</evidence>
<reference evidence="1 2" key="1">
    <citation type="submission" date="2024-06" db="EMBL/GenBank/DDBJ databases">
        <authorList>
            <person name="Kim D.-U."/>
        </authorList>
    </citation>
    <scope>NUCLEOTIDE SEQUENCE [LARGE SCALE GENOMIC DNA]</scope>
    <source>
        <strain evidence="1 2">KACC15460</strain>
    </source>
</reference>
<dbReference type="InterPro" id="IPR024747">
    <property type="entry name" value="Pyridox_Oxase-rel"/>
</dbReference>
<dbReference type="RefSeq" id="WP_354463624.1">
    <property type="nucleotide sequence ID" value="NZ_JBEWSZ010000004.1"/>
</dbReference>
<proteinExistence type="predicted"/>